<feature type="compositionally biased region" description="Low complexity" evidence="1">
    <location>
        <begin position="300"/>
        <end position="319"/>
    </location>
</feature>
<gene>
    <name evidence="2" type="ORF">CLEI1391_LOCUS5356</name>
</gene>
<sequence length="635" mass="66184">MESSAGSKGSSGKRTFTLFPSSVFAVKHSGWAVEDVVKSGCPWFCELQAPSTSCLPVQGQPKEAEWLSRAGMQSMLALPCHGEDGVCAVLVLATKQQYAWSTMLLGQLQQLAYNITPFAVEAGKSLDDQLNVPRPRRFQSSNDIAASVMDEMINLDRILAASLTASSMAAMCSSNSAPVNATTQAPAPVVASQEPQELHPAPAAAAAAVPEPVWRGVQPTEGCYKPASRITVAPRAQPSDSCTSSSYTSSCTPSQAAIPDARLMLAEPQTPQGACTPHPVLTHCVQGVPSGPGTPSHSASQQAVLPLHQQQCQQQETSPPQSMAMDMLTFAMASSANAVAAGSSPVASGQLTDSARLREASLASAGLQRPSAGGAGHHAVGAGGNTAGSSAPTNYSQHLVLLRSMSSMCMEQGVDSMQQEPFSMFAALQHEESNTDMARRLHGSAAYVAMLADASNFKERGSSAPLSMERGVVMPGGGFYEAWHLGDLASRPACMAGEEHLHAMHGAAHAHVQLPSTHEFLMTQGTAGHPTHMEQGLANNAGFLADDLTGAGRGYQSLLGAPLVPEHVSWSAIQQPTHSGDSDGFPVNSLIGRMAVASNSSRSSFQSSNRHLANTAAWQGNLSLTSNATMAPVPA</sequence>
<reference evidence="2" key="1">
    <citation type="submission" date="2021-01" db="EMBL/GenBank/DDBJ databases">
        <authorList>
            <person name="Corre E."/>
            <person name="Pelletier E."/>
            <person name="Niang G."/>
            <person name="Scheremetjew M."/>
            <person name="Finn R."/>
            <person name="Kale V."/>
            <person name="Holt S."/>
            <person name="Cochrane G."/>
            <person name="Meng A."/>
            <person name="Brown T."/>
            <person name="Cohen L."/>
        </authorList>
    </citation>
    <scope>NUCLEOTIDE SEQUENCE</scope>
    <source>
        <strain evidence="2">SAG 11-49</strain>
    </source>
</reference>
<feature type="region of interest" description="Disordered" evidence="1">
    <location>
        <begin position="286"/>
        <end position="319"/>
    </location>
</feature>
<dbReference type="AlphaFoldDB" id="A0A7S0WLX5"/>
<evidence type="ECO:0000313" key="2">
    <source>
        <dbReference type="EMBL" id="CAD8672611.1"/>
    </source>
</evidence>
<protein>
    <recommendedName>
        <fullName evidence="3">GAF domain-containing protein</fullName>
    </recommendedName>
</protein>
<proteinExistence type="predicted"/>
<feature type="compositionally biased region" description="Gly residues" evidence="1">
    <location>
        <begin position="373"/>
        <end position="386"/>
    </location>
</feature>
<evidence type="ECO:0000256" key="1">
    <source>
        <dbReference type="SAM" id="MobiDB-lite"/>
    </source>
</evidence>
<feature type="region of interest" description="Disordered" evidence="1">
    <location>
        <begin position="363"/>
        <end position="390"/>
    </location>
</feature>
<evidence type="ECO:0008006" key="3">
    <source>
        <dbReference type="Google" id="ProtNLM"/>
    </source>
</evidence>
<name>A0A7S0WLX5_9CHLO</name>
<dbReference type="EMBL" id="HBFB01009438">
    <property type="protein sequence ID" value="CAD8672611.1"/>
    <property type="molecule type" value="Transcribed_RNA"/>
</dbReference>
<accession>A0A7S0WLX5</accession>
<organism evidence="2">
    <name type="scientific">Chlamydomonas leiostraca</name>
    <dbReference type="NCBI Taxonomy" id="1034604"/>
    <lineage>
        <taxon>Eukaryota</taxon>
        <taxon>Viridiplantae</taxon>
        <taxon>Chlorophyta</taxon>
        <taxon>core chlorophytes</taxon>
        <taxon>Chlorophyceae</taxon>
        <taxon>CS clade</taxon>
        <taxon>Chlamydomonadales</taxon>
        <taxon>Chlamydomonadaceae</taxon>
        <taxon>Chlamydomonas</taxon>
    </lineage>
</organism>